<feature type="repeat" description="Cys-rich GLG1" evidence="8">
    <location>
        <begin position="411"/>
        <end position="471"/>
    </location>
</feature>
<keyword evidence="7" id="KW-0325">Glycoprotein</keyword>
<dbReference type="InterPro" id="IPR017873">
    <property type="entry name" value="Cys-rich_GLG1_repeat_euk"/>
</dbReference>
<sequence>MLPAAIKFLATPDAQLCRSCPECPLSLSVALPTGVFSGLLASDESPKDSRKSMTSLAAEHHEPPLEHLLVILFLSNPSHGMQTFRWFSVTPGCRRQNPAVEHNVDVIVESLTDECQDLIHMKDDEVMIGRSPFSSSVCVRTLNFTILKESDALPPGTASPTENGQLQPIALTPECKQVVALHCSKHMDSDWETLGCLQVKSPGCRAKLNQEAIFVFSDYRLIYHFVEACGEDIKSLGCGRIEIGPESPKEERDHLSVKSQGKTIHCLRTHIEKLRETCAKQVLRVAELQSDDYHLDLPLYYACREDRERLCPTVESGGGLIYVCLDNNKYNPLMSKECRSMITERQQLRALDYFVDFRLAKACAADLRKAGCGATDRSRSDATVSRMMLCLEAVEKPHFSVEANQMTKPGQLDAACKDEMLKLRQEMLDDYRLSPNLISHCQTTIERHCASKKHGRGTMLHCLAHLIRTYTSERPPIECEKAVYELVKLTNVEENVILDPVIDRACHNILSEKCAGLENAGHSALFECLSENQYHPSMTSSCRRHLLELLYFVTRDLTLDDHLHRACAEDSLKLCGFPKATLSEYNSADAQLLTCLYNHRRPVGTASPPSTPVLSEACNVQVMRIVHIRASAVSLDPRVFQVCLSDLSQCPEEDDSEEEDEDMEDSGDSDIRESTPSKHGEPLKTHRKGSTGLACLQERLDKLHPECRSAVVQVSAEAQQDASLDRLIMKACAAAASRFCSIVAGSEELLGCLVHHKNDPAMDPECREAVEHVQLVAQQDMQISRLHHYCLSDAQKYCKKEMFRGTAAVIVCLSELLTVREPPESKGAPQEVALPSPQTPVLSPACYKELVSQLYERSESINLDPELAQACVTDRKQFCSNVPPGAGRVIECLREHRTQLSLECHSKLFKRDELEALENRADYTLLKACQQMISVHCAPVLVRLQELGDELTEQTGHNALVECLTGAMTRENTRHGFDPICRKHLWDVLDLRSRDYRLDPVLQSVCRSDISKFCLAEARATLKSPYEQNGPVLHCLKRHFVEQKQTDQMLNARCYARVRLLLTWENAAHHLDPVLAGTCKTDILKNCPHKLQTRDKEDQEDMDDNVRECLLESLKKDKLQSAECRREVVLMIREAQSDLHIDPLLHEACAVEVQQICGEIEPGRGRQMACLLRVMNRPDAVDTLGPLCFKQLSKRMELWNYVAKYQQPDSLSDFIAQVNSSRSRNYILIALFLFFSCIFFMGLCCGRVTKRVPIDVKTK</sequence>
<feature type="compositionally biased region" description="Acidic residues" evidence="9">
    <location>
        <begin position="651"/>
        <end position="668"/>
    </location>
</feature>
<feature type="repeat" description="Cys-rich GLG1" evidence="8">
    <location>
        <begin position="841"/>
        <end position="901"/>
    </location>
</feature>
<evidence type="ECO:0000256" key="5">
    <source>
        <dbReference type="ARBA" id="ARBA00022989"/>
    </source>
</evidence>
<feature type="repeat" description="Cys-rich GLG1" evidence="8">
    <location>
        <begin position="702"/>
        <end position="761"/>
    </location>
</feature>
<dbReference type="Proteomes" id="UP000008909">
    <property type="component" value="Unassembled WGS sequence"/>
</dbReference>
<evidence type="ECO:0000256" key="10">
    <source>
        <dbReference type="SAM" id="Phobius"/>
    </source>
</evidence>
<dbReference type="PANTHER" id="PTHR11884:SF1">
    <property type="entry name" value="GOLGI APPARATUS PROTEIN 1"/>
    <property type="match status" value="1"/>
</dbReference>
<evidence type="ECO:0000256" key="4">
    <source>
        <dbReference type="ARBA" id="ARBA00022737"/>
    </source>
</evidence>
<evidence type="ECO:0000313" key="11">
    <source>
        <dbReference type="EMBL" id="GAA27878.2"/>
    </source>
</evidence>
<keyword evidence="3" id="KW-0732">Signal</keyword>
<evidence type="ECO:0000256" key="1">
    <source>
        <dbReference type="ARBA" id="ARBA00004479"/>
    </source>
</evidence>
<dbReference type="InterPro" id="IPR001893">
    <property type="entry name" value="Cys-rich_GLG1_repeat"/>
</dbReference>
<feature type="repeat" description="Cys-rich GLG1" evidence="8">
    <location>
        <begin position="1119"/>
        <end position="1179"/>
    </location>
</feature>
<reference key="2">
    <citation type="submission" date="2011-10" db="EMBL/GenBank/DDBJ databases">
        <title>The genome and transcriptome sequence of Clonorchis sinensis provide insights into the carcinogenic liver fluke.</title>
        <authorList>
            <person name="Wang X."/>
            <person name="Huang Y."/>
            <person name="Chen W."/>
            <person name="Liu H."/>
            <person name="Guo L."/>
            <person name="Chen Y."/>
            <person name="Luo F."/>
            <person name="Zhou W."/>
            <person name="Sun J."/>
            <person name="Mao Q."/>
            <person name="Liang P."/>
            <person name="Zhou C."/>
            <person name="Tian Y."/>
            <person name="Men J."/>
            <person name="Lv X."/>
            <person name="Huang L."/>
            <person name="Zhou J."/>
            <person name="Hu Y."/>
            <person name="Li R."/>
            <person name="Zhang F."/>
            <person name="Lei H."/>
            <person name="Li X."/>
            <person name="Hu X."/>
            <person name="Liang C."/>
            <person name="Xu J."/>
            <person name="Wu Z."/>
            <person name="Yu X."/>
        </authorList>
    </citation>
    <scope>NUCLEOTIDE SEQUENCE</scope>
    <source>
        <strain>Henan</strain>
    </source>
</reference>
<protein>
    <submittedName>
        <fullName evidence="11">Golgi apparatus protein 1</fullName>
    </submittedName>
</protein>
<evidence type="ECO:0000256" key="9">
    <source>
        <dbReference type="SAM" id="MobiDB-lite"/>
    </source>
</evidence>
<feature type="compositionally biased region" description="Basic and acidic residues" evidence="9">
    <location>
        <begin position="669"/>
        <end position="684"/>
    </location>
</feature>
<comment type="subcellular location">
    <subcellularLocation>
        <location evidence="1">Membrane</location>
        <topology evidence="1">Single-pass type I membrane protein</topology>
    </subcellularLocation>
</comment>
<keyword evidence="5 10" id="KW-1133">Transmembrane helix</keyword>
<name>H2KQA4_CLOSI</name>
<dbReference type="AlphaFoldDB" id="H2KQA4"/>
<evidence type="ECO:0000256" key="7">
    <source>
        <dbReference type="ARBA" id="ARBA00023180"/>
    </source>
</evidence>
<accession>H2KQA4</accession>
<dbReference type="InterPro" id="IPR039728">
    <property type="entry name" value="GLG1"/>
</dbReference>
<feature type="repeat" description="Cys-rich GLG1" evidence="8">
    <location>
        <begin position="273"/>
        <end position="333"/>
    </location>
</feature>
<feature type="repeat" description="Cys-rich GLG1" evidence="8">
    <location>
        <begin position="976"/>
        <end position="1044"/>
    </location>
</feature>
<evidence type="ECO:0000256" key="8">
    <source>
        <dbReference type="PROSITE-ProRule" id="PRU00622"/>
    </source>
</evidence>
<evidence type="ECO:0000313" key="12">
    <source>
        <dbReference type="Proteomes" id="UP000008909"/>
    </source>
</evidence>
<proteinExistence type="predicted"/>
<dbReference type="Pfam" id="PF00839">
    <property type="entry name" value="Cys_rich_FGFR"/>
    <property type="match status" value="11"/>
</dbReference>
<evidence type="ECO:0000256" key="3">
    <source>
        <dbReference type="ARBA" id="ARBA00022729"/>
    </source>
</evidence>
<keyword evidence="4" id="KW-0677">Repeat</keyword>
<gene>
    <name evidence="11" type="ORF">CLF_103523</name>
</gene>
<dbReference type="GO" id="GO:0000139">
    <property type="term" value="C:Golgi membrane"/>
    <property type="evidence" value="ECO:0007669"/>
    <property type="project" value="InterPro"/>
</dbReference>
<feature type="region of interest" description="Disordered" evidence="9">
    <location>
        <begin position="649"/>
        <end position="689"/>
    </location>
</feature>
<keyword evidence="2 10" id="KW-0812">Transmembrane</keyword>
<keyword evidence="12" id="KW-1185">Reference proteome</keyword>
<reference evidence="11" key="1">
    <citation type="journal article" date="2011" name="Genome Biol.">
        <title>The draft genome of the carcinogenic human liver fluke Clonorchis sinensis.</title>
        <authorList>
            <person name="Wang X."/>
            <person name="Chen W."/>
            <person name="Huang Y."/>
            <person name="Sun J."/>
            <person name="Men J."/>
            <person name="Liu H."/>
            <person name="Luo F."/>
            <person name="Guo L."/>
            <person name="Lv X."/>
            <person name="Deng C."/>
            <person name="Zhou C."/>
            <person name="Fan Y."/>
            <person name="Li X."/>
            <person name="Huang L."/>
            <person name="Hu Y."/>
            <person name="Liang C."/>
            <person name="Hu X."/>
            <person name="Xu J."/>
            <person name="Yu X."/>
        </authorList>
    </citation>
    <scope>NUCLEOTIDE SEQUENCE [LARGE SCALE GENOMIC DNA]</scope>
    <source>
        <strain evidence="11">Henan</strain>
    </source>
</reference>
<evidence type="ECO:0000256" key="6">
    <source>
        <dbReference type="ARBA" id="ARBA00023136"/>
    </source>
</evidence>
<dbReference type="PANTHER" id="PTHR11884">
    <property type="entry name" value="SELECTIN LIGAND RELATED"/>
    <property type="match status" value="1"/>
</dbReference>
<keyword evidence="6 10" id="KW-0472">Membrane</keyword>
<dbReference type="PROSITE" id="PS51289">
    <property type="entry name" value="GLG1_C_RICH"/>
    <property type="match status" value="6"/>
</dbReference>
<dbReference type="EMBL" id="DF142983">
    <property type="protein sequence ID" value="GAA27878.2"/>
    <property type="molecule type" value="Genomic_DNA"/>
</dbReference>
<evidence type="ECO:0000256" key="2">
    <source>
        <dbReference type="ARBA" id="ARBA00022692"/>
    </source>
</evidence>
<feature type="transmembrane region" description="Helical" evidence="10">
    <location>
        <begin position="1226"/>
        <end position="1249"/>
    </location>
</feature>
<organism evidence="11 12">
    <name type="scientific">Clonorchis sinensis</name>
    <name type="common">Chinese liver fluke</name>
    <dbReference type="NCBI Taxonomy" id="79923"/>
    <lineage>
        <taxon>Eukaryota</taxon>
        <taxon>Metazoa</taxon>
        <taxon>Spiralia</taxon>
        <taxon>Lophotrochozoa</taxon>
        <taxon>Platyhelminthes</taxon>
        <taxon>Trematoda</taxon>
        <taxon>Digenea</taxon>
        <taxon>Opisthorchiida</taxon>
        <taxon>Opisthorchiata</taxon>
        <taxon>Opisthorchiidae</taxon>
        <taxon>Clonorchis</taxon>
    </lineage>
</organism>